<evidence type="ECO:0008006" key="3">
    <source>
        <dbReference type="Google" id="ProtNLM"/>
    </source>
</evidence>
<comment type="caution">
    <text evidence="1">The sequence shown here is derived from an EMBL/GenBank/DDBJ whole genome shotgun (WGS) entry which is preliminary data.</text>
</comment>
<dbReference type="GO" id="GO:0000209">
    <property type="term" value="P:protein polyubiquitination"/>
    <property type="evidence" value="ECO:0007669"/>
    <property type="project" value="TreeGrafter"/>
</dbReference>
<protein>
    <recommendedName>
        <fullName evidence="3">Helicase ATP-binding domain-containing protein</fullName>
    </recommendedName>
</protein>
<dbReference type="EMBL" id="MU128911">
    <property type="protein sequence ID" value="KAF9520466.1"/>
    <property type="molecule type" value="Genomic_DNA"/>
</dbReference>
<dbReference type="Proteomes" id="UP000886523">
    <property type="component" value="Unassembled WGS sequence"/>
</dbReference>
<gene>
    <name evidence="1" type="ORF">BS47DRAFT_633988</name>
</gene>
<dbReference type="AlphaFoldDB" id="A0A9P6BA82"/>
<name>A0A9P6BA82_9AGAM</name>
<accession>A0A9P6BA82</accession>
<dbReference type="GO" id="GO:0005634">
    <property type="term" value="C:nucleus"/>
    <property type="evidence" value="ECO:0007669"/>
    <property type="project" value="TreeGrafter"/>
</dbReference>
<evidence type="ECO:0000313" key="2">
    <source>
        <dbReference type="Proteomes" id="UP000886523"/>
    </source>
</evidence>
<keyword evidence="2" id="KW-1185">Reference proteome</keyword>
<dbReference type="SUPFAM" id="SSF52540">
    <property type="entry name" value="P-loop containing nucleoside triphosphate hydrolases"/>
    <property type="match status" value="1"/>
</dbReference>
<dbReference type="GO" id="GO:0006974">
    <property type="term" value="P:DNA damage response"/>
    <property type="evidence" value="ECO:0007669"/>
    <property type="project" value="TreeGrafter"/>
</dbReference>
<dbReference type="InterPro" id="IPR052583">
    <property type="entry name" value="ATP-helicase/E3_Ub-Ligase"/>
</dbReference>
<dbReference type="PANTHER" id="PTHR45865">
    <property type="entry name" value="E3 UBIQUITIN-PROTEIN LIGASE SHPRH FAMILY MEMBER"/>
    <property type="match status" value="1"/>
</dbReference>
<organism evidence="1 2">
    <name type="scientific">Hydnum rufescens UP504</name>
    <dbReference type="NCBI Taxonomy" id="1448309"/>
    <lineage>
        <taxon>Eukaryota</taxon>
        <taxon>Fungi</taxon>
        <taxon>Dikarya</taxon>
        <taxon>Basidiomycota</taxon>
        <taxon>Agaricomycotina</taxon>
        <taxon>Agaricomycetes</taxon>
        <taxon>Cantharellales</taxon>
        <taxon>Hydnaceae</taxon>
        <taxon>Hydnum</taxon>
    </lineage>
</organism>
<reference evidence="1" key="1">
    <citation type="journal article" date="2020" name="Nat. Commun.">
        <title>Large-scale genome sequencing of mycorrhizal fungi provides insights into the early evolution of symbiotic traits.</title>
        <authorList>
            <person name="Miyauchi S."/>
            <person name="Kiss E."/>
            <person name="Kuo A."/>
            <person name="Drula E."/>
            <person name="Kohler A."/>
            <person name="Sanchez-Garcia M."/>
            <person name="Morin E."/>
            <person name="Andreopoulos B."/>
            <person name="Barry K.W."/>
            <person name="Bonito G."/>
            <person name="Buee M."/>
            <person name="Carver A."/>
            <person name="Chen C."/>
            <person name="Cichocki N."/>
            <person name="Clum A."/>
            <person name="Culley D."/>
            <person name="Crous P.W."/>
            <person name="Fauchery L."/>
            <person name="Girlanda M."/>
            <person name="Hayes R.D."/>
            <person name="Keri Z."/>
            <person name="LaButti K."/>
            <person name="Lipzen A."/>
            <person name="Lombard V."/>
            <person name="Magnuson J."/>
            <person name="Maillard F."/>
            <person name="Murat C."/>
            <person name="Nolan M."/>
            <person name="Ohm R.A."/>
            <person name="Pangilinan J."/>
            <person name="Pereira M.F."/>
            <person name="Perotto S."/>
            <person name="Peter M."/>
            <person name="Pfister S."/>
            <person name="Riley R."/>
            <person name="Sitrit Y."/>
            <person name="Stielow J.B."/>
            <person name="Szollosi G."/>
            <person name="Zifcakova L."/>
            <person name="Stursova M."/>
            <person name="Spatafora J.W."/>
            <person name="Tedersoo L."/>
            <person name="Vaario L.M."/>
            <person name="Yamada A."/>
            <person name="Yan M."/>
            <person name="Wang P."/>
            <person name="Xu J."/>
            <person name="Bruns T."/>
            <person name="Baldrian P."/>
            <person name="Vilgalys R."/>
            <person name="Dunand C."/>
            <person name="Henrissat B."/>
            <person name="Grigoriev I.V."/>
            <person name="Hibbett D."/>
            <person name="Nagy L.G."/>
            <person name="Martin F.M."/>
        </authorList>
    </citation>
    <scope>NUCLEOTIDE SEQUENCE</scope>
    <source>
        <strain evidence="1">UP504</strain>
    </source>
</reference>
<sequence>MKDHAPSLKVLVYEGWSKLQLQQEMGGDGETKPQTFLRSGRSGKISKKRKAIYNECYDNIDTWHSCAQNFDVIITTYNVLQSDLNVARPPVKRPRRETADYRDPVDRFRSPLIMLQFTRVIMDEVQQVGGGNAANMVSLIPRLSSLAVSGTPVSSIRHAVVAKLLIGTYRQRHM</sequence>
<dbReference type="InterPro" id="IPR027417">
    <property type="entry name" value="P-loop_NTPase"/>
</dbReference>
<dbReference type="PANTHER" id="PTHR45865:SF1">
    <property type="entry name" value="E3 UBIQUITIN-PROTEIN LIGASE SHPRH"/>
    <property type="match status" value="1"/>
</dbReference>
<evidence type="ECO:0000313" key="1">
    <source>
        <dbReference type="EMBL" id="KAF9520466.1"/>
    </source>
</evidence>
<dbReference type="OrthoDB" id="5330228at2759"/>
<proteinExistence type="predicted"/>
<dbReference type="Gene3D" id="3.40.50.300">
    <property type="entry name" value="P-loop containing nucleotide triphosphate hydrolases"/>
    <property type="match status" value="1"/>
</dbReference>
<dbReference type="GO" id="GO:0061630">
    <property type="term" value="F:ubiquitin protein ligase activity"/>
    <property type="evidence" value="ECO:0007669"/>
    <property type="project" value="TreeGrafter"/>
</dbReference>